<proteinExistence type="predicted"/>
<feature type="compositionally biased region" description="Pro residues" evidence="1">
    <location>
        <begin position="11"/>
        <end position="21"/>
    </location>
</feature>
<dbReference type="InParanoid" id="M3YUQ7"/>
<dbReference type="AlphaFoldDB" id="M3YUQ7"/>
<accession>M3YUQ7</accession>
<dbReference type="EMBL" id="AEYP01001481">
    <property type="status" value="NOT_ANNOTATED_CDS"/>
    <property type="molecule type" value="Genomic_DNA"/>
</dbReference>
<evidence type="ECO:0000313" key="2">
    <source>
        <dbReference type="Ensembl" id="ENSMPUP00000015067.1"/>
    </source>
</evidence>
<protein>
    <submittedName>
        <fullName evidence="2">Uncharacterized protein</fullName>
    </submittedName>
</protein>
<dbReference type="Ensembl" id="ENSMPUT00000015304.1">
    <property type="protein sequence ID" value="ENSMPUP00000015067.1"/>
    <property type="gene ID" value="ENSMPUG00000015176.1"/>
</dbReference>
<sequence>GEGKAGGGSPPKIPTPLPSAPPGLGLAASSAHLPPASHPHAPPAPPRALPSRPNRGDPGEPPWAGLRKERPPGQPSLAKIQAESAERRGGARGNPTPPRPGSVLPPWLPFSTQFRTFPNTSLWRPLSLL</sequence>
<feature type="region of interest" description="Disordered" evidence="1">
    <location>
        <begin position="1"/>
        <end position="108"/>
    </location>
</feature>
<feature type="compositionally biased region" description="Low complexity" evidence="1">
    <location>
        <begin position="22"/>
        <end position="35"/>
    </location>
</feature>
<name>M3YUQ7_MUSPF</name>
<feature type="compositionally biased region" description="Pro residues" evidence="1">
    <location>
        <begin position="36"/>
        <end position="48"/>
    </location>
</feature>
<evidence type="ECO:0000256" key="1">
    <source>
        <dbReference type="SAM" id="MobiDB-lite"/>
    </source>
</evidence>
<dbReference type="HOGENOM" id="CLU_1953757_0_0_1"/>
<reference evidence="2" key="1">
    <citation type="submission" date="2024-06" db="UniProtKB">
        <authorList>
            <consortium name="Ensembl"/>
        </authorList>
    </citation>
    <scope>IDENTIFICATION</scope>
</reference>
<organism evidence="2">
    <name type="scientific">Mustela putorius furo</name>
    <name type="common">European domestic ferret</name>
    <name type="synonym">Mustela furo</name>
    <dbReference type="NCBI Taxonomy" id="9669"/>
    <lineage>
        <taxon>Eukaryota</taxon>
        <taxon>Metazoa</taxon>
        <taxon>Chordata</taxon>
        <taxon>Craniata</taxon>
        <taxon>Vertebrata</taxon>
        <taxon>Euteleostomi</taxon>
        <taxon>Mammalia</taxon>
        <taxon>Eutheria</taxon>
        <taxon>Laurasiatheria</taxon>
        <taxon>Carnivora</taxon>
        <taxon>Caniformia</taxon>
        <taxon>Musteloidea</taxon>
        <taxon>Mustelidae</taxon>
        <taxon>Mustelinae</taxon>
        <taxon>Mustela</taxon>
    </lineage>
</organism>